<comment type="similarity">
    <text evidence="3">Belongs to the IAP family.</text>
</comment>
<keyword evidence="6" id="KW-0808">Transferase</keyword>
<dbReference type="GO" id="GO:0005737">
    <property type="term" value="C:cytoplasm"/>
    <property type="evidence" value="ECO:0007669"/>
    <property type="project" value="UniProtKB-SubCell"/>
</dbReference>
<dbReference type="InterPro" id="IPR001370">
    <property type="entry name" value="BIR_rpt"/>
</dbReference>
<dbReference type="PANTHER" id="PTHR10044:SF115">
    <property type="entry name" value="E3 UBIQUITIN-PROTEIN LIGASE XIAP"/>
    <property type="match status" value="1"/>
</dbReference>
<dbReference type="OrthoDB" id="5855668at2759"/>
<dbReference type="SMART" id="SM00238">
    <property type="entry name" value="BIR"/>
    <property type="match status" value="3"/>
</dbReference>
<dbReference type="PROSITE" id="PS50089">
    <property type="entry name" value="ZF_RING_2"/>
    <property type="match status" value="1"/>
</dbReference>
<evidence type="ECO:0000313" key="20">
    <source>
        <dbReference type="Ensembl" id="ENSGMOP00000003345.2"/>
    </source>
</evidence>
<dbReference type="GO" id="GO:0043027">
    <property type="term" value="F:cysteine-type endopeptidase inhibitor activity involved in apoptotic process"/>
    <property type="evidence" value="ECO:0007669"/>
    <property type="project" value="TreeGrafter"/>
</dbReference>
<keyword evidence="10" id="KW-0677">Repeat</keyword>
<dbReference type="SUPFAM" id="SSF57924">
    <property type="entry name" value="Inhibitor of apoptosis (IAP) repeat"/>
    <property type="match status" value="3"/>
</dbReference>
<organism evidence="20 21">
    <name type="scientific">Gadus morhua</name>
    <name type="common">Atlantic cod</name>
    <dbReference type="NCBI Taxonomy" id="8049"/>
    <lineage>
        <taxon>Eukaryota</taxon>
        <taxon>Metazoa</taxon>
        <taxon>Chordata</taxon>
        <taxon>Craniata</taxon>
        <taxon>Vertebrata</taxon>
        <taxon>Euteleostomi</taxon>
        <taxon>Actinopterygii</taxon>
        <taxon>Neopterygii</taxon>
        <taxon>Teleostei</taxon>
        <taxon>Neoteleostei</taxon>
        <taxon>Acanthomorphata</taxon>
        <taxon>Zeiogadaria</taxon>
        <taxon>Gadariae</taxon>
        <taxon>Gadiformes</taxon>
        <taxon>Gadoidei</taxon>
        <taxon>Gadidae</taxon>
        <taxon>Gadus</taxon>
    </lineage>
</organism>
<dbReference type="Gene3D" id="1.10.1170.10">
    <property type="entry name" value="Inhibitor Of Apoptosis Protein (2mihbC-IAP-1), Chain A"/>
    <property type="match status" value="3"/>
</dbReference>
<evidence type="ECO:0000256" key="12">
    <source>
        <dbReference type="ARBA" id="ARBA00022786"/>
    </source>
</evidence>
<evidence type="ECO:0000313" key="21">
    <source>
        <dbReference type="Proteomes" id="UP000694546"/>
    </source>
</evidence>
<evidence type="ECO:0000256" key="8">
    <source>
        <dbReference type="ARBA" id="ARBA00022703"/>
    </source>
</evidence>
<evidence type="ECO:0000256" key="10">
    <source>
        <dbReference type="ARBA" id="ARBA00022737"/>
    </source>
</evidence>
<dbReference type="GeneID" id="115552033"/>
<keyword evidence="21" id="KW-1185">Reference proteome</keyword>
<keyword evidence="5" id="KW-0963">Cytoplasm</keyword>
<dbReference type="GO" id="GO:0008270">
    <property type="term" value="F:zinc ion binding"/>
    <property type="evidence" value="ECO:0007669"/>
    <property type="project" value="UniProtKB-KW"/>
</dbReference>
<evidence type="ECO:0000256" key="14">
    <source>
        <dbReference type="ARBA" id="ARBA00044089"/>
    </source>
</evidence>
<evidence type="ECO:0000256" key="13">
    <source>
        <dbReference type="ARBA" id="ARBA00022833"/>
    </source>
</evidence>
<dbReference type="Pfam" id="PF00653">
    <property type="entry name" value="BIR"/>
    <property type="match status" value="3"/>
</dbReference>
<dbReference type="RefSeq" id="XP_030223599.1">
    <property type="nucleotide sequence ID" value="XM_030367739.1"/>
</dbReference>
<dbReference type="OMA" id="NDQVQCF"/>
<evidence type="ECO:0000256" key="18">
    <source>
        <dbReference type="PROSITE-ProRule" id="PRU00175"/>
    </source>
</evidence>
<keyword evidence="8" id="KW-0053">Apoptosis</keyword>
<dbReference type="SMART" id="SM00184">
    <property type="entry name" value="RING"/>
    <property type="match status" value="1"/>
</dbReference>
<proteinExistence type="inferred from homology"/>
<dbReference type="Proteomes" id="UP000694546">
    <property type="component" value="Chromosome 10"/>
</dbReference>
<sequence length="470" mass="52045">MAQLSQNRDLETDGYMDWSHIKKREDSFLASEWAKQVSALKLARAGFYYTGSADRVQCFSCRKTVENWCTGDQPVERHKEVSPSCQFLRCAHRAVANGLASNGTPYSEEEEDLQYRLRTGEVVDETTYPMVPHMCSEDARLQTFQPWPSSAPVRPRALAQAGLFYLGEGDRVQCFCCAGMMGGWEAGDTAWGEHSKHFANCFFILGHDVGNVPSQGGAAAEEEEEEEERVALRGSGVIPLLSPSKPMGSFEERLESYAGIQHPIDSRMLASAGFYSTGGGDRVVCFQCGGGVKNWLPDEEPWMEHAKHYPGCLFLLSEKGQDFVNQVQLQEPRRNGAASSQNGFSRQQNDVLKSEMAAAALAIGLDPVTVERTIRDKLCRTGSDYPSVEALIQDCLNNPATHSTSEEEDPSDILHRLQREKQCKICMDRDICMVFIPCGHLVSCSECSQSLGKCPICCASITQKVKTYIA</sequence>
<evidence type="ECO:0000256" key="6">
    <source>
        <dbReference type="ARBA" id="ARBA00022679"/>
    </source>
</evidence>
<keyword evidence="7" id="KW-0879">Wnt signaling pathway</keyword>
<dbReference type="Gene3D" id="3.30.40.10">
    <property type="entry name" value="Zinc/RING finger domain, C3HC4 (zinc finger)"/>
    <property type="match status" value="1"/>
</dbReference>
<dbReference type="AlphaFoldDB" id="A0A8C5F4F3"/>
<dbReference type="InterPro" id="IPR050784">
    <property type="entry name" value="IAP"/>
</dbReference>
<evidence type="ECO:0000256" key="4">
    <source>
        <dbReference type="ARBA" id="ARBA00012483"/>
    </source>
</evidence>
<dbReference type="PROSITE" id="PS50143">
    <property type="entry name" value="BIR_REPEAT_2"/>
    <property type="match status" value="3"/>
</dbReference>
<evidence type="ECO:0000256" key="9">
    <source>
        <dbReference type="ARBA" id="ARBA00022723"/>
    </source>
</evidence>
<name>A0A8C5F4F3_GADMO</name>
<dbReference type="CDD" id="cd16714">
    <property type="entry name" value="RING-HC_BIRC4_8"/>
    <property type="match status" value="1"/>
</dbReference>
<gene>
    <name evidence="20" type="primary">xiap</name>
</gene>
<evidence type="ECO:0000256" key="2">
    <source>
        <dbReference type="ARBA" id="ARBA00004496"/>
    </source>
</evidence>
<dbReference type="Ensembl" id="ENSGMOT00000003447.2">
    <property type="protein sequence ID" value="ENSGMOP00000003345.2"/>
    <property type="gene ID" value="ENSGMOG00000003181.2"/>
</dbReference>
<dbReference type="CDD" id="cd00022">
    <property type="entry name" value="BIR"/>
    <property type="match status" value="3"/>
</dbReference>
<evidence type="ECO:0000256" key="3">
    <source>
        <dbReference type="ARBA" id="ARBA00006672"/>
    </source>
</evidence>
<feature type="domain" description="RING-type" evidence="19">
    <location>
        <begin position="423"/>
        <end position="457"/>
    </location>
</feature>
<keyword evidence="13" id="KW-0862">Zinc</keyword>
<dbReference type="EC" id="2.3.2.27" evidence="4"/>
<evidence type="ECO:0000256" key="17">
    <source>
        <dbReference type="ARBA" id="ARBA00044244"/>
    </source>
</evidence>
<reference evidence="20" key="2">
    <citation type="submission" date="2025-09" db="UniProtKB">
        <authorList>
            <consortium name="Ensembl"/>
        </authorList>
    </citation>
    <scope>IDENTIFICATION</scope>
</reference>
<comment type="subcellular location">
    <subcellularLocation>
        <location evidence="2">Cytoplasm</location>
    </subcellularLocation>
</comment>
<dbReference type="GO" id="GO:0016055">
    <property type="term" value="P:Wnt signaling pathway"/>
    <property type="evidence" value="ECO:0007669"/>
    <property type="project" value="UniProtKB-KW"/>
</dbReference>
<evidence type="ECO:0000256" key="5">
    <source>
        <dbReference type="ARBA" id="ARBA00022490"/>
    </source>
</evidence>
<dbReference type="GO" id="GO:0051726">
    <property type="term" value="P:regulation of cell cycle"/>
    <property type="evidence" value="ECO:0007669"/>
    <property type="project" value="TreeGrafter"/>
</dbReference>
<dbReference type="GO" id="GO:0006915">
    <property type="term" value="P:apoptotic process"/>
    <property type="evidence" value="ECO:0007669"/>
    <property type="project" value="UniProtKB-KW"/>
</dbReference>
<dbReference type="PANTHER" id="PTHR10044">
    <property type="entry name" value="INHIBITOR OF APOPTOSIS"/>
    <property type="match status" value="1"/>
</dbReference>
<evidence type="ECO:0000256" key="15">
    <source>
        <dbReference type="ARBA" id="ARBA00044214"/>
    </source>
</evidence>
<keyword evidence="11 18" id="KW-0863">Zinc-finger</keyword>
<dbReference type="InterPro" id="IPR001841">
    <property type="entry name" value="Znf_RING"/>
</dbReference>
<evidence type="ECO:0000256" key="1">
    <source>
        <dbReference type="ARBA" id="ARBA00000900"/>
    </source>
</evidence>
<dbReference type="GO" id="GO:0090263">
    <property type="term" value="P:positive regulation of canonical Wnt signaling pathway"/>
    <property type="evidence" value="ECO:0007669"/>
    <property type="project" value="TreeGrafter"/>
</dbReference>
<dbReference type="Pfam" id="PF13920">
    <property type="entry name" value="zf-C3HC4_3"/>
    <property type="match status" value="1"/>
</dbReference>
<evidence type="ECO:0000256" key="16">
    <source>
        <dbReference type="ARBA" id="ARBA00044224"/>
    </source>
</evidence>
<evidence type="ECO:0000256" key="7">
    <source>
        <dbReference type="ARBA" id="ARBA00022687"/>
    </source>
</evidence>
<dbReference type="GO" id="GO:0005634">
    <property type="term" value="C:nucleus"/>
    <property type="evidence" value="ECO:0007669"/>
    <property type="project" value="TreeGrafter"/>
</dbReference>
<dbReference type="InterPro" id="IPR013083">
    <property type="entry name" value="Znf_RING/FYVE/PHD"/>
</dbReference>
<keyword evidence="12" id="KW-0833">Ubl conjugation pathway</keyword>
<dbReference type="GO" id="GO:0043066">
    <property type="term" value="P:negative regulation of apoptotic process"/>
    <property type="evidence" value="ECO:0007669"/>
    <property type="project" value="TreeGrafter"/>
</dbReference>
<evidence type="ECO:0000256" key="11">
    <source>
        <dbReference type="ARBA" id="ARBA00022771"/>
    </source>
</evidence>
<dbReference type="GO" id="GO:0031398">
    <property type="term" value="P:positive regulation of protein ubiquitination"/>
    <property type="evidence" value="ECO:0007669"/>
    <property type="project" value="TreeGrafter"/>
</dbReference>
<reference evidence="20" key="1">
    <citation type="submission" date="2025-08" db="UniProtKB">
        <authorList>
            <consortium name="Ensembl"/>
        </authorList>
    </citation>
    <scope>IDENTIFICATION</scope>
</reference>
<dbReference type="GO" id="GO:0061630">
    <property type="term" value="F:ubiquitin protein ligase activity"/>
    <property type="evidence" value="ECO:0007669"/>
    <property type="project" value="UniProtKB-EC"/>
</dbReference>
<dbReference type="Gene3D" id="1.10.8.10">
    <property type="entry name" value="DNA helicase RuvA subunit, C-terminal domain"/>
    <property type="match status" value="1"/>
</dbReference>
<dbReference type="GeneTree" id="ENSGT00940000166874"/>
<protein>
    <recommendedName>
        <fullName evidence="14">E3 ubiquitin-protein ligase XIAP</fullName>
        <ecNumber evidence="4">2.3.2.27</ecNumber>
    </recommendedName>
    <alternativeName>
        <fullName evidence="15">Baculoviral IAP repeat-containing protein 4</fullName>
    </alternativeName>
    <alternativeName>
        <fullName evidence="17">RING-type E3 ubiquitin transferase XIAP</fullName>
    </alternativeName>
    <alternativeName>
        <fullName evidence="16">X-linked inhibitor of apoptosis protein</fullName>
    </alternativeName>
</protein>
<accession>A0A8C5F4F3</accession>
<evidence type="ECO:0000259" key="19">
    <source>
        <dbReference type="PROSITE" id="PS50089"/>
    </source>
</evidence>
<comment type="catalytic activity">
    <reaction evidence="1">
        <text>S-ubiquitinyl-[E2 ubiquitin-conjugating enzyme]-L-cysteine + [acceptor protein]-L-lysine = [E2 ubiquitin-conjugating enzyme]-L-cysteine + N(6)-ubiquitinyl-[acceptor protein]-L-lysine.</text>
        <dbReference type="EC" id="2.3.2.27"/>
    </reaction>
</comment>
<keyword evidence="9" id="KW-0479">Metal-binding</keyword>